<dbReference type="EMBL" id="ACVR01000069">
    <property type="protein sequence ID" value="EET81480.1"/>
    <property type="molecule type" value="Genomic_DNA"/>
</dbReference>
<evidence type="ECO:0000313" key="2">
    <source>
        <dbReference type="Proteomes" id="UP000018419"/>
    </source>
</evidence>
<organism evidence="1 2">
    <name type="scientific">Acinetobacter radioresistens SK82</name>
    <dbReference type="NCBI Taxonomy" id="596318"/>
    <lineage>
        <taxon>Bacteria</taxon>
        <taxon>Pseudomonadati</taxon>
        <taxon>Pseudomonadota</taxon>
        <taxon>Gammaproteobacteria</taxon>
        <taxon>Moraxellales</taxon>
        <taxon>Moraxellaceae</taxon>
        <taxon>Acinetobacter</taxon>
    </lineage>
</organism>
<proteinExistence type="predicted"/>
<keyword evidence="2" id="KW-1185">Reference proteome</keyword>
<dbReference type="Proteomes" id="UP000018419">
    <property type="component" value="Unassembled WGS sequence"/>
</dbReference>
<accession>A0ABM9YKN1</accession>
<gene>
    <name evidence="1" type="ORF">ACIRA0001_0510</name>
</gene>
<comment type="caution">
    <text evidence="1">The sequence shown here is derived from an EMBL/GenBank/DDBJ whole genome shotgun (WGS) entry which is preliminary data.</text>
</comment>
<reference evidence="1 2" key="1">
    <citation type="submission" date="2009-07" db="EMBL/GenBank/DDBJ databases">
        <authorList>
            <person name="Madupu R."/>
            <person name="Durkin A.S."/>
            <person name="Torralba M."/>
            <person name="Methe B."/>
            <person name="Sutton G.G."/>
            <person name="Strausberg R.L."/>
            <person name="Nelson K.E."/>
        </authorList>
    </citation>
    <scope>NUCLEOTIDE SEQUENCE [LARGE SCALE GENOMIC DNA]</scope>
    <source>
        <strain evidence="1 2">SK82</strain>
    </source>
</reference>
<sequence>MHLQGLKALWPFHYRKCYNAAYFPQEIWKIFYKFILKT</sequence>
<evidence type="ECO:0000313" key="1">
    <source>
        <dbReference type="EMBL" id="EET81480.1"/>
    </source>
</evidence>
<protein>
    <submittedName>
        <fullName evidence="1">Uncharacterized protein</fullName>
    </submittedName>
</protein>
<name>A0ABM9YKN1_ACIRA</name>